<evidence type="ECO:0000259" key="1">
    <source>
        <dbReference type="Pfam" id="PF08031"/>
    </source>
</evidence>
<accession>A0AAD4CZY0</accession>
<keyword evidence="3" id="KW-1185">Reference proteome</keyword>
<dbReference type="EMBL" id="VCAU01000002">
    <property type="protein sequence ID" value="KAF9894812.1"/>
    <property type="molecule type" value="Genomic_DNA"/>
</dbReference>
<dbReference type="Gene3D" id="3.40.462.20">
    <property type="match status" value="1"/>
</dbReference>
<dbReference type="Pfam" id="PF08031">
    <property type="entry name" value="BBE"/>
    <property type="match status" value="1"/>
</dbReference>
<dbReference type="GO" id="GO:0016491">
    <property type="term" value="F:oxidoreductase activity"/>
    <property type="evidence" value="ECO:0007669"/>
    <property type="project" value="InterPro"/>
</dbReference>
<protein>
    <recommendedName>
        <fullName evidence="1">Berberine/berberine-like domain-containing protein</fullName>
    </recommendedName>
</protein>
<name>A0AAD4CZY0_ASPNN</name>
<comment type="caution">
    <text evidence="2">The sequence shown here is derived from an EMBL/GenBank/DDBJ whole genome shotgun (WGS) entry which is preliminary data.</text>
</comment>
<gene>
    <name evidence="2" type="ORF">FE257_004433</name>
</gene>
<proteinExistence type="predicted"/>
<dbReference type="InterPro" id="IPR016169">
    <property type="entry name" value="FAD-bd_PCMH_sub2"/>
</dbReference>
<evidence type="ECO:0000313" key="3">
    <source>
        <dbReference type="Proteomes" id="UP001194746"/>
    </source>
</evidence>
<reference evidence="2" key="1">
    <citation type="journal article" date="2019" name="Beilstein J. Org. Chem.">
        <title>Nanangenines: drimane sesquiterpenoids as the dominant metabolite cohort of a novel Australian fungus, Aspergillus nanangensis.</title>
        <authorList>
            <person name="Lacey H.J."/>
            <person name="Gilchrist C.L.M."/>
            <person name="Crombie A."/>
            <person name="Kalaitzis J.A."/>
            <person name="Vuong D."/>
            <person name="Rutledge P.J."/>
            <person name="Turner P."/>
            <person name="Pitt J.I."/>
            <person name="Lacey E."/>
            <person name="Chooi Y.H."/>
            <person name="Piggott A.M."/>
        </authorList>
    </citation>
    <scope>NUCLEOTIDE SEQUENCE</scope>
    <source>
        <strain evidence="2">MST-FP2251</strain>
    </source>
</reference>
<dbReference type="GO" id="GO:0050660">
    <property type="term" value="F:flavin adenine dinucleotide binding"/>
    <property type="evidence" value="ECO:0007669"/>
    <property type="project" value="InterPro"/>
</dbReference>
<evidence type="ECO:0000313" key="2">
    <source>
        <dbReference type="EMBL" id="KAF9894812.1"/>
    </source>
</evidence>
<feature type="domain" description="Berberine/berberine-like" evidence="1">
    <location>
        <begin position="114"/>
        <end position="158"/>
    </location>
</feature>
<sequence length="176" mass="19706">MSSRIVPRENFQGPASKSELVDVLNDIASHSLMTSLFLVCITAPTTYSHHLPKSDQKNGPGYSSVTPAWRNGLWHVVYIQSWKEAPSPSAVRDIWEQTGQIMDPLRYLTPKGGAYFNEADSFEPDPVGAFWGTENYARLLAIKKDLDPDNLMTVHQGVGWDEQNPRYSCYPKPHAG</sequence>
<dbReference type="InterPro" id="IPR012951">
    <property type="entry name" value="BBE"/>
</dbReference>
<organism evidence="2 3">
    <name type="scientific">Aspergillus nanangensis</name>
    <dbReference type="NCBI Taxonomy" id="2582783"/>
    <lineage>
        <taxon>Eukaryota</taxon>
        <taxon>Fungi</taxon>
        <taxon>Dikarya</taxon>
        <taxon>Ascomycota</taxon>
        <taxon>Pezizomycotina</taxon>
        <taxon>Eurotiomycetes</taxon>
        <taxon>Eurotiomycetidae</taxon>
        <taxon>Eurotiales</taxon>
        <taxon>Aspergillaceae</taxon>
        <taxon>Aspergillus</taxon>
        <taxon>Aspergillus subgen. Circumdati</taxon>
    </lineage>
</organism>
<reference evidence="2" key="2">
    <citation type="submission" date="2020-02" db="EMBL/GenBank/DDBJ databases">
        <authorList>
            <person name="Gilchrist C.L.M."/>
            <person name="Chooi Y.-H."/>
        </authorList>
    </citation>
    <scope>NUCLEOTIDE SEQUENCE</scope>
    <source>
        <strain evidence="2">MST-FP2251</strain>
    </source>
</reference>
<dbReference type="Gene3D" id="3.30.465.10">
    <property type="match status" value="1"/>
</dbReference>
<dbReference type="Proteomes" id="UP001194746">
    <property type="component" value="Unassembled WGS sequence"/>
</dbReference>
<dbReference type="AlphaFoldDB" id="A0AAD4CZY0"/>